<dbReference type="GeneID" id="303305444"/>
<accession>A0ABQ2DTD4</accession>
<evidence type="ECO:0000313" key="1">
    <source>
        <dbReference type="EMBL" id="GGJ70033.1"/>
    </source>
</evidence>
<keyword evidence="2" id="KW-1185">Reference proteome</keyword>
<dbReference type="EMBL" id="BMKX01000009">
    <property type="protein sequence ID" value="GGJ70033.1"/>
    <property type="molecule type" value="Genomic_DNA"/>
</dbReference>
<gene>
    <name evidence="1" type="primary">yhaZ</name>
    <name evidence="1" type="ORF">GCM10007173_31090</name>
</gene>
<reference evidence="2" key="1">
    <citation type="journal article" date="2019" name="Int. J. Syst. Evol. Microbiol.">
        <title>The Global Catalogue of Microorganisms (GCM) 10K type strain sequencing project: providing services to taxonomists for standard genome sequencing and annotation.</title>
        <authorList>
            <consortium name="The Broad Institute Genomics Platform"/>
            <consortium name="The Broad Institute Genome Sequencing Center for Infectious Disease"/>
            <person name="Wu L."/>
            <person name="Ma J."/>
        </authorList>
    </citation>
    <scope>NUCLEOTIDE SEQUENCE [LARGE SCALE GENOMIC DNA]</scope>
    <source>
        <strain evidence="2">CGMCC 1.3685</strain>
    </source>
</reference>
<comment type="caution">
    <text evidence="1">The sequence shown here is derived from an EMBL/GenBank/DDBJ whole genome shotgun (WGS) entry which is preliminary data.</text>
</comment>
<dbReference type="Proteomes" id="UP000606115">
    <property type="component" value="Unassembled WGS sequence"/>
</dbReference>
<organism evidence="1 2">
    <name type="scientific">Glutamicibacter ardleyensis</name>
    <dbReference type="NCBI Taxonomy" id="225894"/>
    <lineage>
        <taxon>Bacteria</taxon>
        <taxon>Bacillati</taxon>
        <taxon>Actinomycetota</taxon>
        <taxon>Actinomycetes</taxon>
        <taxon>Micrococcales</taxon>
        <taxon>Micrococcaceae</taxon>
        <taxon>Glutamicibacter</taxon>
    </lineage>
</organism>
<name>A0ABQ2DTD4_9MICC</name>
<dbReference type="Gene3D" id="1.25.40.290">
    <property type="entry name" value="ARM repeat domains"/>
    <property type="match status" value="1"/>
</dbReference>
<dbReference type="RefSeq" id="WP_188686935.1">
    <property type="nucleotide sequence ID" value="NZ_BMKX01000009.1"/>
</dbReference>
<proteinExistence type="predicted"/>
<sequence length="370" mass="40845">MPFADQLIGPDVAEQLSIQMQAVVSDRSLEHLPAVSTTFVPLSLRERSDALRDALLADFPDDYAQLAAAIRRASEHSETFTGWMIWPVTSALASRAVQENTAEAFDDAMTMLAMLTRKLTAEFAIRLLLNHDLERALSFAHRWTQSPDEHVRRLASEGTRPYLPWAVRVPQLTAAPAMTIPILDALYRDESEYVRRSVANHLNDLSRESASLVIHTAQRWLENPSDTTLGVVKHGLRTLLKRGNPDALAVLGFVPATLDITGPSVAREQIAWSSSIEFAASIKNTGRESAQLAIDYIVNHQKANGATKPKVFKLTTRTLAPGEQLDIARTHSFRPITTRRYYPGAHSIALQINGVPTEAAGFDLLPATEL</sequence>
<evidence type="ECO:0008006" key="3">
    <source>
        <dbReference type="Google" id="ProtNLM"/>
    </source>
</evidence>
<dbReference type="InterPro" id="IPR016024">
    <property type="entry name" value="ARM-type_fold"/>
</dbReference>
<dbReference type="SUPFAM" id="SSF48371">
    <property type="entry name" value="ARM repeat"/>
    <property type="match status" value="1"/>
</dbReference>
<protein>
    <recommendedName>
        <fullName evidence="3">DNA alkylation repair protein</fullName>
    </recommendedName>
</protein>
<evidence type="ECO:0000313" key="2">
    <source>
        <dbReference type="Proteomes" id="UP000606115"/>
    </source>
</evidence>